<keyword evidence="7" id="KW-0808">Transferase</keyword>
<sequence length="970" mass="105499">MGRVFCIFVLSLLSSILVRALNPPLNDDVLGLIAFKSDILDPVGKLVSWSEEDDSPCNWVGVKCNRRSNRVTELNLDGFGLSGKMGSRGLLQLQFLRKLSLSKNNLTGGLSSSLTQIPKLKVLDLSQNNLSGNISEEFIQQCGSLKSISLAQNRFSGQIPESLSSCVSLIALNLSSNWFSGSLPSGIWSLPSLRSLDLSDNFLKGVIPKGIGGLKNLREINLRKNQILGKLPPEIGDCLLLRSIDFSQNSLSGTLPISFQHLRMCKRLVLRRNTLSGDIPEWIGEMKSLQTLDLSENTFSGHIPTSIEKLQSLNTLNLSKNSISGNFPISMSNCSNLFALDVSYNFLAGELPSWLYNLGLQKIILSVNKFKGNLGNILGSSTNNSRQKIVSLDMSGNDLSGEIPSVLGDFSGLEFLNLSGNSLVGSIPKSIGRLRSLDIMDLSENELNGSIPLEIGEITSIRELWLQKNSLSGEIPSSIMNCSSLVTLSLSHNDITGPFPAALAKLNSLQNLDLSFNRITGSLPKQLSSLAHLLSFNISHNQLNGELPTGGFFNRISPFSVSGNPSLCGPALNTSCDPLILPKPLVLNPNSTVDDSSPAKALPTFHHKKKILSISSLIAIAAAAVIFFGVITISVLNTRARQPVTSPRAFYGGDDSTPCSTNTNGEASGSGKLVMFSGDHNFSVGPAHRPLLNKDSEIGHGGFGTVYKTVLGDGRAVAIKKLTVSNLVKSQEDFERVVKNLGEEDVRHGNLVSLEGYYWTQDLQLLIYEFVSGGNLYERLHNASGSDLGWNERFKVILGTARSLAHLHKMNIIHYNMKSSNILMDESSGEPKLSDYGLARLLPTLDRYVLSSKVQSALGYMAPEFACKTVKITEKCDVYGFGVLILEIVTGKKPVEYMEDDVVVVCDMVRGALEEGRVEECIDERLHGVYNLLEEVIPVVKLGLICTSQVPSKRPDMAEVVNMLELIRCA</sequence>
<evidence type="ECO:0000256" key="20">
    <source>
        <dbReference type="PROSITE-ProRule" id="PRU10141"/>
    </source>
</evidence>
<dbReference type="GO" id="GO:0006952">
    <property type="term" value="P:defense response"/>
    <property type="evidence" value="ECO:0007669"/>
    <property type="project" value="UniProtKB-ARBA"/>
</dbReference>
<organism evidence="24 25">
    <name type="scientific">Cuscuta epithymum</name>
    <dbReference type="NCBI Taxonomy" id="186058"/>
    <lineage>
        <taxon>Eukaryota</taxon>
        <taxon>Viridiplantae</taxon>
        <taxon>Streptophyta</taxon>
        <taxon>Embryophyta</taxon>
        <taxon>Tracheophyta</taxon>
        <taxon>Spermatophyta</taxon>
        <taxon>Magnoliopsida</taxon>
        <taxon>eudicotyledons</taxon>
        <taxon>Gunneridae</taxon>
        <taxon>Pentapetalae</taxon>
        <taxon>asterids</taxon>
        <taxon>lamiids</taxon>
        <taxon>Solanales</taxon>
        <taxon>Convolvulaceae</taxon>
        <taxon>Cuscuteae</taxon>
        <taxon>Cuscuta</taxon>
        <taxon>Cuscuta subgen. Cuscuta</taxon>
    </lineage>
</organism>
<comment type="catalytic activity">
    <reaction evidence="19">
        <text>L-seryl-[protein] + ATP = O-phospho-L-seryl-[protein] + ADP + H(+)</text>
        <dbReference type="Rhea" id="RHEA:17989"/>
        <dbReference type="Rhea" id="RHEA-COMP:9863"/>
        <dbReference type="Rhea" id="RHEA-COMP:11604"/>
        <dbReference type="ChEBI" id="CHEBI:15378"/>
        <dbReference type="ChEBI" id="CHEBI:29999"/>
        <dbReference type="ChEBI" id="CHEBI:30616"/>
        <dbReference type="ChEBI" id="CHEBI:83421"/>
        <dbReference type="ChEBI" id="CHEBI:456216"/>
        <dbReference type="EC" id="2.7.11.1"/>
    </reaction>
</comment>
<feature type="binding site" evidence="20">
    <location>
        <position position="721"/>
    </location>
    <ligand>
        <name>ATP</name>
        <dbReference type="ChEBI" id="CHEBI:30616"/>
    </ligand>
</feature>
<dbReference type="InterPro" id="IPR003591">
    <property type="entry name" value="Leu-rich_rpt_typical-subtyp"/>
</dbReference>
<feature type="domain" description="Protein kinase" evidence="23">
    <location>
        <begin position="692"/>
        <end position="967"/>
    </location>
</feature>
<reference evidence="24" key="1">
    <citation type="submission" date="2022-07" db="EMBL/GenBank/DDBJ databases">
        <authorList>
            <person name="Macas J."/>
            <person name="Novak P."/>
            <person name="Neumann P."/>
        </authorList>
    </citation>
    <scope>NUCLEOTIDE SEQUENCE</scope>
</reference>
<dbReference type="PANTHER" id="PTHR48053">
    <property type="entry name" value="LEUCINE RICH REPEAT FAMILY PROTEIN, EXPRESSED"/>
    <property type="match status" value="1"/>
</dbReference>
<dbReference type="InterPro" id="IPR051716">
    <property type="entry name" value="Plant_RL_S/T_kinase"/>
</dbReference>
<evidence type="ECO:0000256" key="11">
    <source>
        <dbReference type="ARBA" id="ARBA00022741"/>
    </source>
</evidence>
<dbReference type="GO" id="GO:0005524">
    <property type="term" value="F:ATP binding"/>
    <property type="evidence" value="ECO:0007669"/>
    <property type="project" value="UniProtKB-UniRule"/>
</dbReference>
<dbReference type="Pfam" id="PF00560">
    <property type="entry name" value="LRR_1"/>
    <property type="match status" value="1"/>
</dbReference>
<dbReference type="FunFam" id="3.80.10.10:FF:000275">
    <property type="entry name" value="Leucine-rich repeat receptor-like protein kinase"/>
    <property type="match status" value="1"/>
</dbReference>
<name>A0AAV0EC75_9ASTE</name>
<dbReference type="GO" id="GO:0051707">
    <property type="term" value="P:response to other organism"/>
    <property type="evidence" value="ECO:0007669"/>
    <property type="project" value="UniProtKB-ARBA"/>
</dbReference>
<dbReference type="EC" id="2.7.11.1" evidence="3"/>
<protein>
    <recommendedName>
        <fullName evidence="3">non-specific serine/threonine protein kinase</fullName>
        <ecNumber evidence="3">2.7.11.1</ecNumber>
    </recommendedName>
</protein>
<evidence type="ECO:0000256" key="4">
    <source>
        <dbReference type="ARBA" id="ARBA00022475"/>
    </source>
</evidence>
<evidence type="ECO:0000256" key="17">
    <source>
        <dbReference type="ARBA" id="ARBA00023180"/>
    </source>
</evidence>
<dbReference type="GO" id="GO:0005886">
    <property type="term" value="C:plasma membrane"/>
    <property type="evidence" value="ECO:0007669"/>
    <property type="project" value="UniProtKB-SubCell"/>
</dbReference>
<evidence type="ECO:0000256" key="5">
    <source>
        <dbReference type="ARBA" id="ARBA00022527"/>
    </source>
</evidence>
<evidence type="ECO:0000256" key="14">
    <source>
        <dbReference type="ARBA" id="ARBA00022989"/>
    </source>
</evidence>
<dbReference type="PRINTS" id="PR00019">
    <property type="entry name" value="LEURICHRPT"/>
</dbReference>
<dbReference type="Pfam" id="PF13855">
    <property type="entry name" value="LRR_8"/>
    <property type="match status" value="3"/>
</dbReference>
<keyword evidence="9 22" id="KW-0732">Signal</keyword>
<evidence type="ECO:0000256" key="19">
    <source>
        <dbReference type="ARBA" id="ARBA00048679"/>
    </source>
</evidence>
<dbReference type="PROSITE" id="PS00107">
    <property type="entry name" value="PROTEIN_KINASE_ATP"/>
    <property type="match status" value="1"/>
</dbReference>
<keyword evidence="5" id="KW-0723">Serine/threonine-protein kinase</keyword>
<evidence type="ECO:0000256" key="9">
    <source>
        <dbReference type="ARBA" id="ARBA00022729"/>
    </source>
</evidence>
<dbReference type="EMBL" id="CAMAPF010000921">
    <property type="protein sequence ID" value="CAH9121534.1"/>
    <property type="molecule type" value="Genomic_DNA"/>
</dbReference>
<feature type="chain" id="PRO_5043538523" description="non-specific serine/threonine protein kinase" evidence="22">
    <location>
        <begin position="21"/>
        <end position="970"/>
    </location>
</feature>
<dbReference type="Proteomes" id="UP001152523">
    <property type="component" value="Unassembled WGS sequence"/>
</dbReference>
<keyword evidence="4" id="KW-1003">Cell membrane</keyword>
<keyword evidence="13 20" id="KW-0067">ATP-binding</keyword>
<dbReference type="InterPro" id="IPR001245">
    <property type="entry name" value="Ser-Thr/Tyr_kinase_cat_dom"/>
</dbReference>
<evidence type="ECO:0000313" key="24">
    <source>
        <dbReference type="EMBL" id="CAH9121534.1"/>
    </source>
</evidence>
<dbReference type="Gene3D" id="1.10.510.10">
    <property type="entry name" value="Transferase(Phosphotransferase) domain 1"/>
    <property type="match status" value="1"/>
</dbReference>
<keyword evidence="11 20" id="KW-0547">Nucleotide-binding</keyword>
<dbReference type="FunFam" id="1.10.510.10:FF:000267">
    <property type="entry name" value="probable LRR receptor-like serine/threonine-protein kinase IRK"/>
    <property type="match status" value="1"/>
</dbReference>
<keyword evidence="10" id="KW-0677">Repeat</keyword>
<keyword evidence="8 21" id="KW-0812">Transmembrane</keyword>
<feature type="transmembrane region" description="Helical" evidence="21">
    <location>
        <begin position="611"/>
        <end position="636"/>
    </location>
</feature>
<dbReference type="FunFam" id="3.80.10.10:FF:000413">
    <property type="entry name" value="Inactive leucine-rich repeat receptor-like protein kinase"/>
    <property type="match status" value="1"/>
</dbReference>
<dbReference type="PROSITE" id="PS51450">
    <property type="entry name" value="LRR"/>
    <property type="match status" value="1"/>
</dbReference>
<evidence type="ECO:0000256" key="10">
    <source>
        <dbReference type="ARBA" id="ARBA00022737"/>
    </source>
</evidence>
<dbReference type="InterPro" id="IPR017441">
    <property type="entry name" value="Protein_kinase_ATP_BS"/>
</dbReference>
<evidence type="ECO:0000259" key="23">
    <source>
        <dbReference type="PROSITE" id="PS50011"/>
    </source>
</evidence>
<evidence type="ECO:0000256" key="1">
    <source>
        <dbReference type="ARBA" id="ARBA00004251"/>
    </source>
</evidence>
<keyword evidence="6" id="KW-0433">Leucine-rich repeat</keyword>
<dbReference type="InterPro" id="IPR011009">
    <property type="entry name" value="Kinase-like_dom_sf"/>
</dbReference>
<dbReference type="SMART" id="SM00369">
    <property type="entry name" value="LRR_TYP"/>
    <property type="match status" value="8"/>
</dbReference>
<evidence type="ECO:0000256" key="7">
    <source>
        <dbReference type="ARBA" id="ARBA00022679"/>
    </source>
</evidence>
<dbReference type="Pfam" id="PF07714">
    <property type="entry name" value="PK_Tyr_Ser-Thr"/>
    <property type="match status" value="1"/>
</dbReference>
<evidence type="ECO:0000256" key="18">
    <source>
        <dbReference type="ARBA" id="ARBA00047899"/>
    </source>
</evidence>
<dbReference type="PROSITE" id="PS50011">
    <property type="entry name" value="PROTEIN_KINASE_DOM"/>
    <property type="match status" value="1"/>
</dbReference>
<evidence type="ECO:0000256" key="3">
    <source>
        <dbReference type="ARBA" id="ARBA00012513"/>
    </source>
</evidence>
<evidence type="ECO:0000313" key="25">
    <source>
        <dbReference type="Proteomes" id="UP001152523"/>
    </source>
</evidence>
<keyword evidence="14 21" id="KW-1133">Transmembrane helix</keyword>
<keyword evidence="12" id="KW-0418">Kinase</keyword>
<dbReference type="SUPFAM" id="SSF52058">
    <property type="entry name" value="L domain-like"/>
    <property type="match status" value="2"/>
</dbReference>
<keyword evidence="15 21" id="KW-0472">Membrane</keyword>
<dbReference type="FunFam" id="3.80.10.10:FF:000402">
    <property type="entry name" value="Putative LRR receptor-like serine/threonine-protein kinase IRK"/>
    <property type="match status" value="1"/>
</dbReference>
<dbReference type="SUPFAM" id="SSF56112">
    <property type="entry name" value="Protein kinase-like (PK-like)"/>
    <property type="match status" value="1"/>
</dbReference>
<evidence type="ECO:0000256" key="8">
    <source>
        <dbReference type="ARBA" id="ARBA00022692"/>
    </source>
</evidence>
<keyword evidence="25" id="KW-1185">Reference proteome</keyword>
<dbReference type="InterPro" id="IPR055414">
    <property type="entry name" value="LRR_R13L4/SHOC2-like"/>
</dbReference>
<evidence type="ECO:0000256" key="12">
    <source>
        <dbReference type="ARBA" id="ARBA00022777"/>
    </source>
</evidence>
<dbReference type="Pfam" id="PF23598">
    <property type="entry name" value="LRR_14"/>
    <property type="match status" value="1"/>
</dbReference>
<comment type="similarity">
    <text evidence="2">Belongs to the RLP family.</text>
</comment>
<dbReference type="InterPro" id="IPR013210">
    <property type="entry name" value="LRR_N_plant-typ"/>
</dbReference>
<dbReference type="Gene3D" id="3.80.10.10">
    <property type="entry name" value="Ribonuclease Inhibitor"/>
    <property type="match status" value="2"/>
</dbReference>
<evidence type="ECO:0000256" key="15">
    <source>
        <dbReference type="ARBA" id="ARBA00023136"/>
    </source>
</evidence>
<dbReference type="Gene3D" id="3.30.200.20">
    <property type="entry name" value="Phosphorylase Kinase, domain 1"/>
    <property type="match status" value="1"/>
</dbReference>
<evidence type="ECO:0000256" key="6">
    <source>
        <dbReference type="ARBA" id="ARBA00022614"/>
    </source>
</evidence>
<evidence type="ECO:0000256" key="16">
    <source>
        <dbReference type="ARBA" id="ARBA00023170"/>
    </source>
</evidence>
<evidence type="ECO:0000256" key="21">
    <source>
        <dbReference type="SAM" id="Phobius"/>
    </source>
</evidence>
<dbReference type="InterPro" id="IPR000719">
    <property type="entry name" value="Prot_kinase_dom"/>
</dbReference>
<feature type="signal peptide" evidence="22">
    <location>
        <begin position="1"/>
        <end position="20"/>
    </location>
</feature>
<keyword evidence="16" id="KW-0675">Receptor</keyword>
<dbReference type="InterPro" id="IPR032675">
    <property type="entry name" value="LRR_dom_sf"/>
</dbReference>
<dbReference type="PANTHER" id="PTHR48053:SF22">
    <property type="entry name" value="MDIS1-INTERACTING RECEPTOR LIKE KINASE 2-LIKE"/>
    <property type="match status" value="1"/>
</dbReference>
<dbReference type="Pfam" id="PF08263">
    <property type="entry name" value="LRRNT_2"/>
    <property type="match status" value="1"/>
</dbReference>
<dbReference type="FunFam" id="3.30.200.20:FF:000295">
    <property type="entry name" value="probable LRR receptor-like serine/threonine-protein kinase IRK"/>
    <property type="match status" value="1"/>
</dbReference>
<evidence type="ECO:0000256" key="22">
    <source>
        <dbReference type="SAM" id="SignalP"/>
    </source>
</evidence>
<dbReference type="GO" id="GO:0004674">
    <property type="term" value="F:protein serine/threonine kinase activity"/>
    <property type="evidence" value="ECO:0007669"/>
    <property type="project" value="UniProtKB-KW"/>
</dbReference>
<keyword evidence="17" id="KW-0325">Glycoprotein</keyword>
<dbReference type="AlphaFoldDB" id="A0AAV0EC75"/>
<evidence type="ECO:0000256" key="2">
    <source>
        <dbReference type="ARBA" id="ARBA00009592"/>
    </source>
</evidence>
<gene>
    <name evidence="24" type="ORF">CEPIT_LOCUS23770</name>
</gene>
<proteinExistence type="inferred from homology"/>
<comment type="catalytic activity">
    <reaction evidence="18">
        <text>L-threonyl-[protein] + ATP = O-phospho-L-threonyl-[protein] + ADP + H(+)</text>
        <dbReference type="Rhea" id="RHEA:46608"/>
        <dbReference type="Rhea" id="RHEA-COMP:11060"/>
        <dbReference type="Rhea" id="RHEA-COMP:11605"/>
        <dbReference type="ChEBI" id="CHEBI:15378"/>
        <dbReference type="ChEBI" id="CHEBI:30013"/>
        <dbReference type="ChEBI" id="CHEBI:30616"/>
        <dbReference type="ChEBI" id="CHEBI:61977"/>
        <dbReference type="ChEBI" id="CHEBI:456216"/>
        <dbReference type="EC" id="2.7.11.1"/>
    </reaction>
</comment>
<evidence type="ECO:0000256" key="13">
    <source>
        <dbReference type="ARBA" id="ARBA00022840"/>
    </source>
</evidence>
<comment type="caution">
    <text evidence="24">The sequence shown here is derived from an EMBL/GenBank/DDBJ whole genome shotgun (WGS) entry which is preliminary data.</text>
</comment>
<dbReference type="InterPro" id="IPR001611">
    <property type="entry name" value="Leu-rich_rpt"/>
</dbReference>
<comment type="subcellular location">
    <subcellularLocation>
        <location evidence="1">Cell membrane</location>
        <topology evidence="1">Single-pass type I membrane protein</topology>
    </subcellularLocation>
</comment>
<accession>A0AAV0EC75</accession>